<keyword evidence="1" id="KW-0732">Signal</keyword>
<dbReference type="Proteomes" id="UP001501035">
    <property type="component" value="Unassembled WGS sequence"/>
</dbReference>
<accession>A0ABP6LL79</accession>
<protein>
    <submittedName>
        <fullName evidence="2">Alpha/beta fold hydrolase</fullName>
    </submittedName>
</protein>
<comment type="caution">
    <text evidence="2">The sequence shown here is derived from an EMBL/GenBank/DDBJ whole genome shotgun (WGS) entry which is preliminary data.</text>
</comment>
<dbReference type="Pfam" id="PF01674">
    <property type="entry name" value="Lipase_2"/>
    <property type="match status" value="1"/>
</dbReference>
<reference evidence="3" key="1">
    <citation type="journal article" date="2019" name="Int. J. Syst. Evol. Microbiol.">
        <title>The Global Catalogue of Microorganisms (GCM) 10K type strain sequencing project: providing services to taxonomists for standard genome sequencing and annotation.</title>
        <authorList>
            <consortium name="The Broad Institute Genomics Platform"/>
            <consortium name="The Broad Institute Genome Sequencing Center for Infectious Disease"/>
            <person name="Wu L."/>
            <person name="Ma J."/>
        </authorList>
    </citation>
    <scope>NUCLEOTIDE SEQUENCE [LARGE SCALE GENOMIC DNA]</scope>
    <source>
        <strain evidence="3">JCM 14234</strain>
    </source>
</reference>
<feature type="chain" id="PRO_5046337804" evidence="1">
    <location>
        <begin position="28"/>
        <end position="315"/>
    </location>
</feature>
<proteinExistence type="predicted"/>
<feature type="signal peptide" evidence="1">
    <location>
        <begin position="1"/>
        <end position="27"/>
    </location>
</feature>
<evidence type="ECO:0000313" key="2">
    <source>
        <dbReference type="EMBL" id="GAA3045117.1"/>
    </source>
</evidence>
<evidence type="ECO:0000256" key="1">
    <source>
        <dbReference type="SAM" id="SignalP"/>
    </source>
</evidence>
<dbReference type="EMBL" id="BAAAVS010000054">
    <property type="protein sequence ID" value="GAA3045117.1"/>
    <property type="molecule type" value="Genomic_DNA"/>
</dbReference>
<dbReference type="PANTHER" id="PTHR32015:SF1">
    <property type="entry name" value="LIPASE"/>
    <property type="match status" value="1"/>
</dbReference>
<dbReference type="Gene3D" id="3.40.50.1820">
    <property type="entry name" value="alpha/beta hydrolase"/>
    <property type="match status" value="1"/>
</dbReference>
<name>A0ABP6LL79_9ACTN</name>
<evidence type="ECO:0000313" key="3">
    <source>
        <dbReference type="Proteomes" id="UP001501035"/>
    </source>
</evidence>
<gene>
    <name evidence="2" type="ORF">GCM10010528_25490</name>
</gene>
<dbReference type="InterPro" id="IPR002918">
    <property type="entry name" value="Lipase_EstA/Esterase_EstB"/>
</dbReference>
<dbReference type="InterPro" id="IPR029058">
    <property type="entry name" value="AB_hydrolase_fold"/>
</dbReference>
<keyword evidence="3" id="KW-1185">Reference proteome</keyword>
<dbReference type="SUPFAM" id="SSF53474">
    <property type="entry name" value="alpha/beta-Hydrolases"/>
    <property type="match status" value="1"/>
</dbReference>
<keyword evidence="2" id="KW-0378">Hydrolase</keyword>
<sequence length="315" mass="33536">MGFLRSGVLAALAALALAVAAAPTADAAPRYPEDFNFFSGIPYELTNHGGSLPGTNNPNCKPSPEHPRPVVLLHGTGGGQQTNWGAYGGMLANRGYCVYALTYGALPLPWPFTAVGGMGPIEDSARQLKVFIDAVLTRTGAATVDIVGHSQGTIMPTYYMKFLGGASKVTRYVSLAPLWQGTMGSLMAPVSKFMSALGVQDRWLPICQACSQILTGAPFIDKIWQGGSPYIKGIDYTNISTRFDELILPYTSGQVPAQRPGEKVRNIVVQDTCAQDFSDHAAIAGSRRAAYMVLNALDPQHPVTVPCMLVPPFTG</sequence>
<organism evidence="2 3">
    <name type="scientific">Gordonia defluvii</name>
    <dbReference type="NCBI Taxonomy" id="283718"/>
    <lineage>
        <taxon>Bacteria</taxon>
        <taxon>Bacillati</taxon>
        <taxon>Actinomycetota</taxon>
        <taxon>Actinomycetes</taxon>
        <taxon>Mycobacteriales</taxon>
        <taxon>Gordoniaceae</taxon>
        <taxon>Gordonia</taxon>
    </lineage>
</organism>
<dbReference type="GO" id="GO:0016787">
    <property type="term" value="F:hydrolase activity"/>
    <property type="evidence" value="ECO:0007669"/>
    <property type="project" value="UniProtKB-KW"/>
</dbReference>
<dbReference type="PANTHER" id="PTHR32015">
    <property type="entry name" value="FASTING INDUCED LIPASE"/>
    <property type="match status" value="1"/>
</dbReference>